<feature type="transmembrane region" description="Helical" evidence="2">
    <location>
        <begin position="12"/>
        <end position="32"/>
    </location>
</feature>
<dbReference type="Proteomes" id="UP000406184">
    <property type="component" value="Unassembled WGS sequence"/>
</dbReference>
<evidence type="ECO:0000256" key="2">
    <source>
        <dbReference type="SAM" id="Phobius"/>
    </source>
</evidence>
<name>A0A564TF21_9FIRM</name>
<dbReference type="PROSITE" id="PS50006">
    <property type="entry name" value="FHA_DOMAIN"/>
    <property type="match status" value="1"/>
</dbReference>
<evidence type="ECO:0000313" key="5">
    <source>
        <dbReference type="Proteomes" id="UP000406184"/>
    </source>
</evidence>
<feature type="region of interest" description="Disordered" evidence="1">
    <location>
        <begin position="149"/>
        <end position="169"/>
    </location>
</feature>
<evidence type="ECO:0000313" key="4">
    <source>
        <dbReference type="EMBL" id="VUX05782.1"/>
    </source>
</evidence>
<evidence type="ECO:0000256" key="1">
    <source>
        <dbReference type="SAM" id="MobiDB-lite"/>
    </source>
</evidence>
<protein>
    <recommendedName>
        <fullName evidence="3">FHA domain-containing protein</fullName>
    </recommendedName>
</protein>
<proteinExistence type="predicted"/>
<dbReference type="Pfam" id="PF00498">
    <property type="entry name" value="FHA"/>
    <property type="match status" value="1"/>
</dbReference>
<evidence type="ECO:0000259" key="3">
    <source>
        <dbReference type="PROSITE" id="PS50006"/>
    </source>
</evidence>
<dbReference type="RefSeq" id="WP_158398649.1">
    <property type="nucleotide sequence ID" value="NZ_CABHMY010000094.1"/>
</dbReference>
<dbReference type="InterPro" id="IPR008984">
    <property type="entry name" value="SMAD_FHA_dom_sf"/>
</dbReference>
<sequence>MEKTRKVKQNRSAVLYIILHLLTFSLYDWFFFSSVVKDVNQICEKDGECSPGDFWVLILSPLTFGIPQYIWLANMIDRLADNAWRYNAKVKKNRNKLMIFMLFFPEFGYGYTMGVFISILNCLAKAYSRIQEVEKSSTVQNDKIRARKLSGQDKVSNHSSESKNDSIKESNKSELIDELIQDMIPGLMKSDLQENNASTSGYRKLLGLTGKYLGTEIPIGPNQKIILGRDASAASLVVNGEKISRVHCSIQFSEGAQNNYIITDHSSNGVLLMESVFHVICRYAYQREALSRWQTVQTNFSWNNHTGAKRR</sequence>
<accession>A0A564TF21</accession>
<dbReference type="InterPro" id="IPR025328">
    <property type="entry name" value="DUF4234"/>
</dbReference>
<feature type="compositionally biased region" description="Basic and acidic residues" evidence="1">
    <location>
        <begin position="160"/>
        <end position="169"/>
    </location>
</feature>
<keyword evidence="2" id="KW-0812">Transmembrane</keyword>
<feature type="transmembrane region" description="Helical" evidence="2">
    <location>
        <begin position="97"/>
        <end position="120"/>
    </location>
</feature>
<feature type="transmembrane region" description="Helical" evidence="2">
    <location>
        <begin position="54"/>
        <end position="76"/>
    </location>
</feature>
<dbReference type="Gene3D" id="2.60.200.20">
    <property type="match status" value="1"/>
</dbReference>
<gene>
    <name evidence="4" type="ORF">FPPS064S07_02708</name>
</gene>
<dbReference type="CDD" id="cd00060">
    <property type="entry name" value="FHA"/>
    <property type="match status" value="1"/>
</dbReference>
<keyword evidence="2" id="KW-0472">Membrane</keyword>
<reference evidence="4 5" key="1">
    <citation type="submission" date="2019-07" db="EMBL/GenBank/DDBJ databases">
        <authorList>
            <person name="Hibberd C M."/>
            <person name="Gehrig L. J."/>
            <person name="Chang H.-W."/>
            <person name="Venkatesh S."/>
        </authorList>
    </citation>
    <scope>NUCLEOTIDE SEQUENCE [LARGE SCALE GENOMIC DNA]</scope>
    <source>
        <strain evidence="4">Faecalibacterium_prausnitzii_JG_BgPS064</strain>
    </source>
</reference>
<keyword evidence="5" id="KW-1185">Reference proteome</keyword>
<dbReference type="Pfam" id="PF14018">
    <property type="entry name" value="DUF4234"/>
    <property type="match status" value="1"/>
</dbReference>
<dbReference type="SUPFAM" id="SSF49879">
    <property type="entry name" value="SMAD/FHA domain"/>
    <property type="match status" value="1"/>
</dbReference>
<organism evidence="4 5">
    <name type="scientific">Faecalibacterium prausnitzii</name>
    <dbReference type="NCBI Taxonomy" id="853"/>
    <lineage>
        <taxon>Bacteria</taxon>
        <taxon>Bacillati</taxon>
        <taxon>Bacillota</taxon>
        <taxon>Clostridia</taxon>
        <taxon>Eubacteriales</taxon>
        <taxon>Oscillospiraceae</taxon>
        <taxon>Faecalibacterium</taxon>
    </lineage>
</organism>
<dbReference type="InterPro" id="IPR000253">
    <property type="entry name" value="FHA_dom"/>
</dbReference>
<dbReference type="AlphaFoldDB" id="A0A564TF21"/>
<dbReference type="SMART" id="SM00240">
    <property type="entry name" value="FHA"/>
    <property type="match status" value="1"/>
</dbReference>
<keyword evidence="2" id="KW-1133">Transmembrane helix</keyword>
<feature type="domain" description="FHA" evidence="3">
    <location>
        <begin position="225"/>
        <end position="277"/>
    </location>
</feature>
<dbReference type="EMBL" id="CABHMY010000094">
    <property type="protein sequence ID" value="VUX05782.1"/>
    <property type="molecule type" value="Genomic_DNA"/>
</dbReference>